<dbReference type="InterPro" id="IPR050469">
    <property type="entry name" value="Diguanylate_Cyclase"/>
</dbReference>
<keyword evidence="1" id="KW-1133">Transmembrane helix</keyword>
<name>A0A8J6NS61_9CHLR</name>
<evidence type="ECO:0000259" key="2">
    <source>
        <dbReference type="PROSITE" id="PS50887"/>
    </source>
</evidence>
<feature type="transmembrane region" description="Helical" evidence="1">
    <location>
        <begin position="18"/>
        <end position="42"/>
    </location>
</feature>
<sequence>MNIINRTKKLIGQNPMHLVWVVMIAVVSSTALLNLAQGFFWYKKFSVDLLIIGTIDSIIISLIVAPPAIRAGLAGQQKIKDELKAQAITDELTQLKNRRGFFFLADQLLKIAFRNQTGIYLMYIDLDNFKNFNDTLGHAVGDRVLQVFADLLEKNYRESDIIARIGGDEFVILPVGTIADEVAIIKKRFRRVLAEFNEREEFSFKLSASIGIAAYDPKAPCTLDDLLNQADKSMYAEKRSN</sequence>
<dbReference type="GO" id="GO:0005886">
    <property type="term" value="C:plasma membrane"/>
    <property type="evidence" value="ECO:0007669"/>
    <property type="project" value="TreeGrafter"/>
</dbReference>
<dbReference type="PROSITE" id="PS50887">
    <property type="entry name" value="GGDEF"/>
    <property type="match status" value="1"/>
</dbReference>
<dbReference type="InterPro" id="IPR043128">
    <property type="entry name" value="Rev_trsase/Diguanyl_cyclase"/>
</dbReference>
<dbReference type="PANTHER" id="PTHR45138:SF9">
    <property type="entry name" value="DIGUANYLATE CYCLASE DGCM-RELATED"/>
    <property type="match status" value="1"/>
</dbReference>
<dbReference type="EMBL" id="JACNJN010000200">
    <property type="protein sequence ID" value="MBC8336844.1"/>
    <property type="molecule type" value="Genomic_DNA"/>
</dbReference>
<evidence type="ECO:0000313" key="4">
    <source>
        <dbReference type="Proteomes" id="UP000614469"/>
    </source>
</evidence>
<organism evidence="3 4">
    <name type="scientific">Candidatus Desulfolinea nitratireducens</name>
    <dbReference type="NCBI Taxonomy" id="2841698"/>
    <lineage>
        <taxon>Bacteria</taxon>
        <taxon>Bacillati</taxon>
        <taxon>Chloroflexota</taxon>
        <taxon>Anaerolineae</taxon>
        <taxon>Anaerolineales</taxon>
        <taxon>Anaerolineales incertae sedis</taxon>
        <taxon>Candidatus Desulfolinea</taxon>
    </lineage>
</organism>
<keyword evidence="1" id="KW-0472">Membrane</keyword>
<comment type="caution">
    <text evidence="3">The sequence shown here is derived from an EMBL/GenBank/DDBJ whole genome shotgun (WGS) entry which is preliminary data.</text>
</comment>
<keyword evidence="1" id="KW-0812">Transmembrane</keyword>
<dbReference type="GO" id="GO:1902201">
    <property type="term" value="P:negative regulation of bacterial-type flagellum-dependent cell motility"/>
    <property type="evidence" value="ECO:0007669"/>
    <property type="project" value="TreeGrafter"/>
</dbReference>
<dbReference type="SMART" id="SM00267">
    <property type="entry name" value="GGDEF"/>
    <property type="match status" value="1"/>
</dbReference>
<proteinExistence type="predicted"/>
<evidence type="ECO:0000313" key="3">
    <source>
        <dbReference type="EMBL" id="MBC8336844.1"/>
    </source>
</evidence>
<dbReference type="PANTHER" id="PTHR45138">
    <property type="entry name" value="REGULATORY COMPONENTS OF SENSORY TRANSDUCTION SYSTEM"/>
    <property type="match status" value="1"/>
</dbReference>
<dbReference type="SUPFAM" id="SSF55073">
    <property type="entry name" value="Nucleotide cyclase"/>
    <property type="match status" value="1"/>
</dbReference>
<protein>
    <submittedName>
        <fullName evidence="3">GGDEF domain-containing protein</fullName>
    </submittedName>
</protein>
<dbReference type="InterPro" id="IPR029787">
    <property type="entry name" value="Nucleotide_cyclase"/>
</dbReference>
<evidence type="ECO:0000256" key="1">
    <source>
        <dbReference type="SAM" id="Phobius"/>
    </source>
</evidence>
<feature type="transmembrane region" description="Helical" evidence="1">
    <location>
        <begin position="49"/>
        <end position="69"/>
    </location>
</feature>
<dbReference type="CDD" id="cd01949">
    <property type="entry name" value="GGDEF"/>
    <property type="match status" value="1"/>
</dbReference>
<accession>A0A8J6NS61</accession>
<reference evidence="3 4" key="1">
    <citation type="submission" date="2020-08" db="EMBL/GenBank/DDBJ databases">
        <title>Bridging the membrane lipid divide: bacteria of the FCB group superphylum have the potential to synthesize archaeal ether lipids.</title>
        <authorList>
            <person name="Villanueva L."/>
            <person name="Von Meijenfeldt F.A.B."/>
            <person name="Westbye A.B."/>
            <person name="Yadav S."/>
            <person name="Hopmans E.C."/>
            <person name="Dutilh B.E."/>
            <person name="Sinninghe Damste J.S."/>
        </authorList>
    </citation>
    <scope>NUCLEOTIDE SEQUENCE [LARGE SCALE GENOMIC DNA]</scope>
    <source>
        <strain evidence="3">NIOZ-UU36</strain>
    </source>
</reference>
<dbReference type="InterPro" id="IPR000160">
    <property type="entry name" value="GGDEF_dom"/>
</dbReference>
<dbReference type="Pfam" id="PF00990">
    <property type="entry name" value="GGDEF"/>
    <property type="match status" value="1"/>
</dbReference>
<dbReference type="GO" id="GO:0043709">
    <property type="term" value="P:cell adhesion involved in single-species biofilm formation"/>
    <property type="evidence" value="ECO:0007669"/>
    <property type="project" value="TreeGrafter"/>
</dbReference>
<dbReference type="Proteomes" id="UP000614469">
    <property type="component" value="Unassembled WGS sequence"/>
</dbReference>
<gene>
    <name evidence="3" type="ORF">H8E29_16410</name>
</gene>
<feature type="domain" description="GGDEF" evidence="2">
    <location>
        <begin position="117"/>
        <end position="241"/>
    </location>
</feature>
<dbReference type="AlphaFoldDB" id="A0A8J6NS61"/>
<dbReference type="NCBIfam" id="TIGR00254">
    <property type="entry name" value="GGDEF"/>
    <property type="match status" value="1"/>
</dbReference>
<dbReference type="Gene3D" id="3.30.70.270">
    <property type="match status" value="1"/>
</dbReference>
<dbReference type="GO" id="GO:0052621">
    <property type="term" value="F:diguanylate cyclase activity"/>
    <property type="evidence" value="ECO:0007669"/>
    <property type="project" value="TreeGrafter"/>
</dbReference>